<evidence type="ECO:0000259" key="7">
    <source>
        <dbReference type="Pfam" id="PF02687"/>
    </source>
</evidence>
<feature type="domain" description="MacB-like periplasmic core" evidence="8">
    <location>
        <begin position="20"/>
        <end position="238"/>
    </location>
</feature>
<name>A0ABS1KL21_9BACT</name>
<dbReference type="RefSeq" id="WP_202007025.1">
    <property type="nucleotide sequence ID" value="NZ_JAERRB010000001.1"/>
</dbReference>
<evidence type="ECO:0000259" key="8">
    <source>
        <dbReference type="Pfam" id="PF12704"/>
    </source>
</evidence>
<evidence type="ECO:0000256" key="4">
    <source>
        <dbReference type="ARBA" id="ARBA00022989"/>
    </source>
</evidence>
<comment type="subcellular location">
    <subcellularLocation>
        <location evidence="1">Cell membrane</location>
        <topology evidence="1">Multi-pass membrane protein</topology>
    </subcellularLocation>
</comment>
<dbReference type="Proteomes" id="UP000613030">
    <property type="component" value="Unassembled WGS sequence"/>
</dbReference>
<dbReference type="Pfam" id="PF02687">
    <property type="entry name" value="FtsX"/>
    <property type="match status" value="2"/>
</dbReference>
<dbReference type="EMBL" id="JAERRB010000001">
    <property type="protein sequence ID" value="MBL0740045.1"/>
    <property type="molecule type" value="Genomic_DNA"/>
</dbReference>
<evidence type="ECO:0000313" key="10">
    <source>
        <dbReference type="Proteomes" id="UP000613030"/>
    </source>
</evidence>
<keyword evidence="2" id="KW-1003">Cell membrane</keyword>
<dbReference type="InterPro" id="IPR003838">
    <property type="entry name" value="ABC3_permease_C"/>
</dbReference>
<feature type="domain" description="ABC3 transporter permease C-terminal" evidence="7">
    <location>
        <begin position="302"/>
        <end position="417"/>
    </location>
</feature>
<dbReference type="InterPro" id="IPR025857">
    <property type="entry name" value="MacB_PCD"/>
</dbReference>
<evidence type="ECO:0000256" key="3">
    <source>
        <dbReference type="ARBA" id="ARBA00022692"/>
    </source>
</evidence>
<feature type="transmembrane region" description="Helical" evidence="6">
    <location>
        <begin position="21"/>
        <end position="42"/>
    </location>
</feature>
<sequence>MLKHYILISWRNIVRNKFYSVLLTLGLAVGIAASLMLGLYAYDELSYDNFHEKKDRIYLVGVDSKSDQEEGRTGWTTPPTGPALKEFYPEIEASARLCFWFEDVMVRRGERQHAEDHILGADSTVFDIFTIPFLKGNPKTALKEPNAVVITESTARKYFGDENPIGQTLNFETFFSECKVTGVVKDYPPNGHFTFDMLVSLSSFKSINFDFTDSWNNHTFSTYVLLNKNASIDQVESGLPKFVKAYYEPFLVKKFKKTYAETYAGTDRYAFFFMPLAEVHLSTMIFENQEGKQTLIYALIGIAAIILLLVCINYTNLATALSLQRTKEVGIRKVSGSRGVMLFKQFLTESVLVALIGLLVGIGLLELGLPLFNVVADKNIHLSYTNPVFVLGLVGFAVLLGVVSGIYPALTFASFNPIRALKGRVMIRGNHEWLRNGLVIFQFSICVAMVVCTLVAYRQLAYMTSRNLGFAKDHLVVLKRPQGLGENRQAFKNELLKQSGVLNVSFTNTTPGRHFDGHGQHFAGTDADDFYTVFPLVADADILETLSLKLVAGKGYTADGTEKSQAILNEAAVKALHLDDPLQTIIDNGTLGKKDVNVVGVVKDFHFKSFHHAIEPLVLYFPNGDMRKMENEATYILVKIEGSDVAGTLQGIEQTWKRLSNGYVFDYSFLDQDFNRLFAREQTTAKIYSAFSILAVLIASVGLLGLASFFTALRTKEIGVRKVLGASVLNIATLLSRDFVRWIVVAIVAGSAVSYYLVEQWLSNFAYRASLSWWIFALAGVAVLFITGLALSGHIIRAAKGNPTEALRSE</sequence>
<dbReference type="PANTHER" id="PTHR30572:SF18">
    <property type="entry name" value="ABC-TYPE MACROLIDE FAMILY EXPORT SYSTEM PERMEASE COMPONENT 2"/>
    <property type="match status" value="1"/>
</dbReference>
<feature type="transmembrane region" description="Helical" evidence="6">
    <location>
        <begin position="739"/>
        <end position="758"/>
    </location>
</feature>
<keyword evidence="4 6" id="KW-1133">Transmembrane helix</keyword>
<gene>
    <name evidence="9" type="ORF">JI741_02390</name>
</gene>
<feature type="transmembrane region" description="Helical" evidence="6">
    <location>
        <begin position="351"/>
        <end position="376"/>
    </location>
</feature>
<keyword evidence="5 6" id="KW-0472">Membrane</keyword>
<feature type="transmembrane region" description="Helical" evidence="6">
    <location>
        <begin position="687"/>
        <end position="713"/>
    </location>
</feature>
<evidence type="ECO:0000256" key="2">
    <source>
        <dbReference type="ARBA" id="ARBA00022475"/>
    </source>
</evidence>
<feature type="transmembrane region" description="Helical" evidence="6">
    <location>
        <begin position="433"/>
        <end position="457"/>
    </location>
</feature>
<protein>
    <submittedName>
        <fullName evidence="9">ABC transporter permease</fullName>
    </submittedName>
</protein>
<proteinExistence type="predicted"/>
<feature type="transmembrane region" description="Helical" evidence="6">
    <location>
        <begin position="295"/>
        <end position="317"/>
    </location>
</feature>
<dbReference type="InterPro" id="IPR050250">
    <property type="entry name" value="Macrolide_Exporter_MacB"/>
</dbReference>
<evidence type="ECO:0000256" key="1">
    <source>
        <dbReference type="ARBA" id="ARBA00004651"/>
    </source>
</evidence>
<feature type="domain" description="ABC3 transporter permease C-terminal" evidence="7">
    <location>
        <begin position="690"/>
        <end position="803"/>
    </location>
</feature>
<keyword evidence="10" id="KW-1185">Reference proteome</keyword>
<feature type="transmembrane region" description="Helical" evidence="6">
    <location>
        <begin position="770"/>
        <end position="791"/>
    </location>
</feature>
<dbReference type="PANTHER" id="PTHR30572">
    <property type="entry name" value="MEMBRANE COMPONENT OF TRANSPORTER-RELATED"/>
    <property type="match status" value="1"/>
</dbReference>
<keyword evidence="3 6" id="KW-0812">Transmembrane</keyword>
<accession>A0ABS1KL21</accession>
<organism evidence="9 10">
    <name type="scientific">Chryseolinea lacunae</name>
    <dbReference type="NCBI Taxonomy" id="2801331"/>
    <lineage>
        <taxon>Bacteria</taxon>
        <taxon>Pseudomonadati</taxon>
        <taxon>Bacteroidota</taxon>
        <taxon>Cytophagia</taxon>
        <taxon>Cytophagales</taxon>
        <taxon>Fulvivirgaceae</taxon>
        <taxon>Chryseolinea</taxon>
    </lineage>
</organism>
<reference evidence="9 10" key="1">
    <citation type="submission" date="2021-01" db="EMBL/GenBank/DDBJ databases">
        <title>Chryseolinea sp. Jin1 Genome sequencing and assembly.</title>
        <authorList>
            <person name="Kim I."/>
        </authorList>
    </citation>
    <scope>NUCLEOTIDE SEQUENCE [LARGE SCALE GENOMIC DNA]</scope>
    <source>
        <strain evidence="9 10">Jin1</strain>
    </source>
</reference>
<evidence type="ECO:0000256" key="5">
    <source>
        <dbReference type="ARBA" id="ARBA00023136"/>
    </source>
</evidence>
<dbReference type="Pfam" id="PF12704">
    <property type="entry name" value="MacB_PCD"/>
    <property type="match status" value="1"/>
</dbReference>
<feature type="transmembrane region" description="Helical" evidence="6">
    <location>
        <begin position="388"/>
        <end position="412"/>
    </location>
</feature>
<evidence type="ECO:0000256" key="6">
    <source>
        <dbReference type="SAM" id="Phobius"/>
    </source>
</evidence>
<evidence type="ECO:0000313" key="9">
    <source>
        <dbReference type="EMBL" id="MBL0740045.1"/>
    </source>
</evidence>
<comment type="caution">
    <text evidence="9">The sequence shown here is derived from an EMBL/GenBank/DDBJ whole genome shotgun (WGS) entry which is preliminary data.</text>
</comment>